<reference evidence="10" key="1">
    <citation type="submission" date="2022-11" db="EMBL/GenBank/DDBJ databases">
        <title>Centuries of genome instability and evolution in soft-shell clam transmissible cancer (bioRxiv).</title>
        <authorList>
            <person name="Hart S.F.M."/>
            <person name="Yonemitsu M.A."/>
            <person name="Giersch R.M."/>
            <person name="Beal B.F."/>
            <person name="Arriagada G."/>
            <person name="Davis B.W."/>
            <person name="Ostrander E.A."/>
            <person name="Goff S.P."/>
            <person name="Metzger M.J."/>
        </authorList>
    </citation>
    <scope>NUCLEOTIDE SEQUENCE</scope>
    <source>
        <strain evidence="10">MELC-2E11</strain>
        <tissue evidence="10">Siphon/mantle</tissue>
    </source>
</reference>
<dbReference type="InterPro" id="IPR017452">
    <property type="entry name" value="GPCR_Rhodpsn_7TM"/>
</dbReference>
<dbReference type="Gene3D" id="1.20.1070.10">
    <property type="entry name" value="Rhodopsin 7-helix transmembrane proteins"/>
    <property type="match status" value="1"/>
</dbReference>
<protein>
    <recommendedName>
        <fullName evidence="9">G-protein coupled receptors family 1 profile domain-containing protein</fullName>
    </recommendedName>
</protein>
<evidence type="ECO:0000256" key="1">
    <source>
        <dbReference type="ARBA" id="ARBA00004141"/>
    </source>
</evidence>
<accession>A0ABY7EL43</accession>
<comment type="subcellular location">
    <subcellularLocation>
        <location evidence="1">Membrane</location>
        <topology evidence="1">Multi-pass membrane protein</topology>
    </subcellularLocation>
</comment>
<feature type="transmembrane region" description="Helical" evidence="8">
    <location>
        <begin position="7"/>
        <end position="27"/>
    </location>
</feature>
<dbReference type="InterPro" id="IPR000276">
    <property type="entry name" value="GPCR_Rhodpsn"/>
</dbReference>
<keyword evidence="5 8" id="KW-0472">Membrane</keyword>
<evidence type="ECO:0000256" key="6">
    <source>
        <dbReference type="ARBA" id="ARBA00023170"/>
    </source>
</evidence>
<name>A0ABY7EL43_MYAAR</name>
<evidence type="ECO:0000256" key="5">
    <source>
        <dbReference type="ARBA" id="ARBA00023136"/>
    </source>
</evidence>
<dbReference type="PROSITE" id="PS00237">
    <property type="entry name" value="G_PROTEIN_RECEP_F1_1"/>
    <property type="match status" value="1"/>
</dbReference>
<dbReference type="Proteomes" id="UP001164746">
    <property type="component" value="Chromosome 7"/>
</dbReference>
<evidence type="ECO:0000256" key="7">
    <source>
        <dbReference type="ARBA" id="ARBA00023224"/>
    </source>
</evidence>
<sequence length="86" mass="10045">MSDVFDLVKTILGEVTLLYINLLLTWIDSEVVTIISTYILCQVLIYFTYVTSFLSVWFIVGFTFERYIAICFPLKRTSLCSVKREK</sequence>
<dbReference type="PROSITE" id="PS50262">
    <property type="entry name" value="G_PROTEIN_RECEP_F1_2"/>
    <property type="match status" value="1"/>
</dbReference>
<evidence type="ECO:0000256" key="3">
    <source>
        <dbReference type="ARBA" id="ARBA00022989"/>
    </source>
</evidence>
<keyword evidence="11" id="KW-1185">Reference proteome</keyword>
<dbReference type="PANTHER" id="PTHR24243">
    <property type="entry name" value="G-PROTEIN COUPLED RECEPTOR"/>
    <property type="match status" value="1"/>
</dbReference>
<keyword evidence="4" id="KW-0297">G-protein coupled receptor</keyword>
<proteinExistence type="predicted"/>
<evidence type="ECO:0000313" key="10">
    <source>
        <dbReference type="EMBL" id="WAR09687.1"/>
    </source>
</evidence>
<dbReference type="Pfam" id="PF00001">
    <property type="entry name" value="7tm_1"/>
    <property type="match status" value="1"/>
</dbReference>
<evidence type="ECO:0000256" key="8">
    <source>
        <dbReference type="SAM" id="Phobius"/>
    </source>
</evidence>
<gene>
    <name evidence="10" type="ORF">MAR_034763</name>
</gene>
<feature type="transmembrane region" description="Helical" evidence="8">
    <location>
        <begin position="33"/>
        <end position="60"/>
    </location>
</feature>
<dbReference type="EMBL" id="CP111018">
    <property type="protein sequence ID" value="WAR09687.1"/>
    <property type="molecule type" value="Genomic_DNA"/>
</dbReference>
<keyword evidence="6" id="KW-0675">Receptor</keyword>
<evidence type="ECO:0000256" key="2">
    <source>
        <dbReference type="ARBA" id="ARBA00022692"/>
    </source>
</evidence>
<organism evidence="10 11">
    <name type="scientific">Mya arenaria</name>
    <name type="common">Soft-shell clam</name>
    <dbReference type="NCBI Taxonomy" id="6604"/>
    <lineage>
        <taxon>Eukaryota</taxon>
        <taxon>Metazoa</taxon>
        <taxon>Spiralia</taxon>
        <taxon>Lophotrochozoa</taxon>
        <taxon>Mollusca</taxon>
        <taxon>Bivalvia</taxon>
        <taxon>Autobranchia</taxon>
        <taxon>Heteroconchia</taxon>
        <taxon>Euheterodonta</taxon>
        <taxon>Imparidentia</taxon>
        <taxon>Neoheterodontei</taxon>
        <taxon>Myida</taxon>
        <taxon>Myoidea</taxon>
        <taxon>Myidae</taxon>
        <taxon>Mya</taxon>
    </lineage>
</organism>
<keyword evidence="3 8" id="KW-1133">Transmembrane helix</keyword>
<evidence type="ECO:0000256" key="4">
    <source>
        <dbReference type="ARBA" id="ARBA00023040"/>
    </source>
</evidence>
<dbReference type="PANTHER" id="PTHR24243:SF230">
    <property type="entry name" value="G-PROTEIN COUPLED RECEPTORS FAMILY 1 PROFILE DOMAIN-CONTAINING PROTEIN"/>
    <property type="match status" value="1"/>
</dbReference>
<dbReference type="SUPFAM" id="SSF81321">
    <property type="entry name" value="Family A G protein-coupled receptor-like"/>
    <property type="match status" value="1"/>
</dbReference>
<keyword evidence="7" id="KW-0807">Transducer</keyword>
<keyword evidence="2 8" id="KW-0812">Transmembrane</keyword>
<evidence type="ECO:0000259" key="9">
    <source>
        <dbReference type="PROSITE" id="PS50262"/>
    </source>
</evidence>
<feature type="domain" description="G-protein coupled receptors family 1 profile" evidence="9">
    <location>
        <begin position="1"/>
        <end position="86"/>
    </location>
</feature>
<evidence type="ECO:0000313" key="11">
    <source>
        <dbReference type="Proteomes" id="UP001164746"/>
    </source>
</evidence>